<dbReference type="Proteomes" id="UP000189632">
    <property type="component" value="Chromosome"/>
</dbReference>
<dbReference type="Gene3D" id="3.40.630.10">
    <property type="entry name" value="Zn peptidases"/>
    <property type="match status" value="1"/>
</dbReference>
<dbReference type="KEGG" id="bapi:BBC0122_003990"/>
<dbReference type="PANTHER" id="PTHR32494">
    <property type="entry name" value="ALLANTOATE DEIMINASE-RELATED"/>
    <property type="match status" value="1"/>
</dbReference>
<dbReference type="GO" id="GO:0050538">
    <property type="term" value="F:N-carbamoyl-L-amino-acid hydrolase activity"/>
    <property type="evidence" value="ECO:0007669"/>
    <property type="project" value="UniProtKB-EC"/>
</dbReference>
<protein>
    <submittedName>
        <fullName evidence="4">N-carbamoyl-L-amino-acid hydrolase</fullName>
        <ecNumber evidence="4">3.5.1.87</ecNumber>
    </submittedName>
</protein>
<dbReference type="InterPro" id="IPR002933">
    <property type="entry name" value="Peptidase_M20"/>
</dbReference>
<feature type="binding site" evidence="3">
    <location>
        <position position="91"/>
    </location>
    <ligand>
        <name>Zn(2+)</name>
        <dbReference type="ChEBI" id="CHEBI:29105"/>
        <label>1</label>
    </ligand>
</feature>
<dbReference type="InterPro" id="IPR010158">
    <property type="entry name" value="Amidase_Cbmase"/>
</dbReference>
<dbReference type="NCBIfam" id="TIGR01879">
    <property type="entry name" value="hydantase"/>
    <property type="match status" value="1"/>
</dbReference>
<keyword evidence="3" id="KW-0862">Zinc</keyword>
<evidence type="ECO:0000256" key="3">
    <source>
        <dbReference type="PIRSR" id="PIRSR001235-1"/>
    </source>
</evidence>
<comment type="similarity">
    <text evidence="1">Belongs to the peptidase M20 family.</text>
</comment>
<dbReference type="NCBIfam" id="NF006769">
    <property type="entry name" value="PRK09290.1-3"/>
    <property type="match status" value="1"/>
</dbReference>
<dbReference type="EC" id="3.5.1.87" evidence="4"/>
<proteinExistence type="inferred from homology"/>
<reference evidence="4 5" key="1">
    <citation type="submission" date="2016-11" db="EMBL/GenBank/DDBJ databases">
        <title>Comparative genomics of Bartonella apis.</title>
        <authorList>
            <person name="Engel P."/>
        </authorList>
    </citation>
    <scope>NUCLEOTIDE SEQUENCE [LARGE SCALE GENOMIC DNA]</scope>
    <source>
        <strain evidence="4 5">BBC0122</strain>
    </source>
</reference>
<name>A0A1U9MFM3_9HYPH</name>
<feature type="binding site" evidence="3">
    <location>
        <position position="102"/>
    </location>
    <ligand>
        <name>Zn(2+)</name>
        <dbReference type="ChEBI" id="CHEBI:29105"/>
        <label>1</label>
    </ligand>
</feature>
<dbReference type="Pfam" id="PF01546">
    <property type="entry name" value="Peptidase_M20"/>
    <property type="match status" value="1"/>
</dbReference>
<evidence type="ECO:0000256" key="2">
    <source>
        <dbReference type="ARBA" id="ARBA00022801"/>
    </source>
</evidence>
<feature type="binding site" evidence="3">
    <location>
        <position position="102"/>
    </location>
    <ligand>
        <name>Zn(2+)</name>
        <dbReference type="ChEBI" id="CHEBI:29105"/>
        <label>2</label>
    </ligand>
</feature>
<organism evidence="4 5">
    <name type="scientific">Bartonella choladocola</name>
    <dbReference type="NCBI Taxonomy" id="2750995"/>
    <lineage>
        <taxon>Bacteria</taxon>
        <taxon>Pseudomonadati</taxon>
        <taxon>Pseudomonadota</taxon>
        <taxon>Alphaproteobacteria</taxon>
        <taxon>Hyphomicrobiales</taxon>
        <taxon>Bartonellaceae</taxon>
        <taxon>Bartonella</taxon>
    </lineage>
</organism>
<accession>A0A1U9MFM3</accession>
<keyword evidence="5" id="KW-1185">Reference proteome</keyword>
<sequence>MDTSNKNTNYNNVTIDEDRLWKSLMDMALIGATSKGGCNRIAFSKQDDEARSLYRKWCESLGLKVSFDAFGNMFAYRAGKENLPPVVIGSHLDTQPTGGKFDGILGVLGGLEVVRTLVNADIQTKHPIIIANWTNEEGVVMRQMLGSAVFAGALDLKTALLLDDGHGNTAQDLLSRMKNGIGNQPLGFPIHSYLELHIEQGPILEDNQKQIGIVTGGFGFRRYQLDFTGEDAHAGSTPMAKRKDAMLVAAKSIIVADETVKKDDNARATSSILTVHNGSPVTVAANVSLILDIRFPNEEGLQKLEDDIFQQIATIAKQNGVAFDWKYIVRSQTVHFDENIINVVTDAAKTLGYSSMRVVSGAGHDAFNLARKYPTGMIFAPSVNGLSHNEAEYTKKEDCAAAANVLLRSVLQLAQ</sequence>
<evidence type="ECO:0000256" key="1">
    <source>
        <dbReference type="ARBA" id="ARBA00006153"/>
    </source>
</evidence>
<dbReference type="PANTHER" id="PTHR32494:SF5">
    <property type="entry name" value="ALLANTOATE AMIDOHYDROLASE"/>
    <property type="match status" value="1"/>
</dbReference>
<dbReference type="SUPFAM" id="SSF55031">
    <property type="entry name" value="Bacterial exopeptidase dimerisation domain"/>
    <property type="match status" value="1"/>
</dbReference>
<dbReference type="GO" id="GO:0016813">
    <property type="term" value="F:hydrolase activity, acting on carbon-nitrogen (but not peptide) bonds, in linear amidines"/>
    <property type="evidence" value="ECO:0007669"/>
    <property type="project" value="InterPro"/>
</dbReference>
<dbReference type="AlphaFoldDB" id="A0A1U9MFM3"/>
<keyword evidence="3" id="KW-0479">Metal-binding</keyword>
<feature type="binding site" evidence="3">
    <location>
        <position position="197"/>
    </location>
    <ligand>
        <name>Zn(2+)</name>
        <dbReference type="ChEBI" id="CHEBI:29105"/>
        <label>1</label>
    </ligand>
</feature>
<feature type="binding site" evidence="3">
    <location>
        <position position="388"/>
    </location>
    <ligand>
        <name>Zn(2+)</name>
        <dbReference type="ChEBI" id="CHEBI:29105"/>
        <label>2</label>
    </ligand>
</feature>
<dbReference type="GO" id="GO:0046872">
    <property type="term" value="F:metal ion binding"/>
    <property type="evidence" value="ECO:0007669"/>
    <property type="project" value="UniProtKB-KW"/>
</dbReference>
<gene>
    <name evidence="4" type="ORF">BBC0122_003990</name>
</gene>
<keyword evidence="2 4" id="KW-0378">Hydrolase</keyword>
<dbReference type="PIRSF" id="PIRSF001235">
    <property type="entry name" value="Amidase_carbamoylase"/>
    <property type="match status" value="1"/>
</dbReference>
<evidence type="ECO:0000313" key="5">
    <source>
        <dbReference type="Proteomes" id="UP000189632"/>
    </source>
</evidence>
<dbReference type="Gene3D" id="3.30.70.360">
    <property type="match status" value="1"/>
</dbReference>
<dbReference type="SUPFAM" id="SSF53187">
    <property type="entry name" value="Zn-dependent exopeptidases"/>
    <property type="match status" value="1"/>
</dbReference>
<dbReference type="EMBL" id="CP015625">
    <property type="protein sequence ID" value="AQT46533.1"/>
    <property type="molecule type" value="Genomic_DNA"/>
</dbReference>
<comment type="cofactor">
    <cofactor evidence="3">
        <name>Zn(2+)</name>
        <dbReference type="ChEBI" id="CHEBI:29105"/>
    </cofactor>
    <text evidence="3">Binds 2 Zn(2+) ions per subunit.</text>
</comment>
<feature type="binding site" evidence="3">
    <location>
        <position position="137"/>
    </location>
    <ligand>
        <name>Zn(2+)</name>
        <dbReference type="ChEBI" id="CHEBI:29105"/>
        <label>2</label>
    </ligand>
</feature>
<dbReference type="InterPro" id="IPR036264">
    <property type="entry name" value="Bact_exopeptidase_dim_dom"/>
</dbReference>
<dbReference type="RefSeq" id="WP_188318066.1">
    <property type="nucleotide sequence ID" value="NZ_CP015625.1"/>
</dbReference>
<evidence type="ECO:0000313" key="4">
    <source>
        <dbReference type="EMBL" id="AQT46533.1"/>
    </source>
</evidence>
<dbReference type="CDD" id="cd03884">
    <property type="entry name" value="M20_bAS"/>
    <property type="match status" value="1"/>
</dbReference>